<dbReference type="PANTHER" id="PTHR15258">
    <property type="entry name" value="FGF BINDING PROTEIN-RELATED"/>
    <property type="match status" value="1"/>
</dbReference>
<comment type="subcellular location">
    <subcellularLocation>
        <location evidence="1">Secreted</location>
    </subcellularLocation>
</comment>
<keyword evidence="3" id="KW-0964">Secreted</keyword>
<accession>A0A3B4AJQ5</accession>
<protein>
    <submittedName>
        <fullName evidence="8">Uncharacterized protein</fullName>
    </submittedName>
</protein>
<evidence type="ECO:0000313" key="8">
    <source>
        <dbReference type="Ensembl" id="ENSPMGP00000017357.1"/>
    </source>
</evidence>
<evidence type="ECO:0000256" key="7">
    <source>
        <dbReference type="SAM" id="MobiDB-lite"/>
    </source>
</evidence>
<evidence type="ECO:0000256" key="3">
    <source>
        <dbReference type="ARBA" id="ARBA00022525"/>
    </source>
</evidence>
<reference evidence="8" key="1">
    <citation type="submission" date="2025-08" db="UniProtKB">
        <authorList>
            <consortium name="Ensembl"/>
        </authorList>
    </citation>
    <scope>IDENTIFICATION</scope>
</reference>
<evidence type="ECO:0000256" key="1">
    <source>
        <dbReference type="ARBA" id="ARBA00004613"/>
    </source>
</evidence>
<dbReference type="GO" id="GO:0007267">
    <property type="term" value="P:cell-cell signaling"/>
    <property type="evidence" value="ECO:0007669"/>
    <property type="project" value="TreeGrafter"/>
</dbReference>
<evidence type="ECO:0000256" key="4">
    <source>
        <dbReference type="ARBA" id="ARBA00022729"/>
    </source>
</evidence>
<evidence type="ECO:0000256" key="5">
    <source>
        <dbReference type="ARBA" id="ARBA00023157"/>
    </source>
</evidence>
<proteinExistence type="inferred from homology"/>
<dbReference type="Ensembl" id="ENSPMGT00000018528.1">
    <property type="protein sequence ID" value="ENSPMGP00000017357.1"/>
    <property type="gene ID" value="ENSPMGG00000014206.1"/>
</dbReference>
<dbReference type="AlphaFoldDB" id="A0A3B4AJQ5"/>
<name>A0A3B4AJQ5_9GOBI</name>
<feature type="compositionally biased region" description="Basic and acidic residues" evidence="7">
    <location>
        <begin position="180"/>
        <end position="189"/>
    </location>
</feature>
<organism evidence="8 9">
    <name type="scientific">Periophthalmus magnuspinnatus</name>
    <dbReference type="NCBI Taxonomy" id="409849"/>
    <lineage>
        <taxon>Eukaryota</taxon>
        <taxon>Metazoa</taxon>
        <taxon>Chordata</taxon>
        <taxon>Craniata</taxon>
        <taxon>Vertebrata</taxon>
        <taxon>Euteleostomi</taxon>
        <taxon>Actinopterygii</taxon>
        <taxon>Neopterygii</taxon>
        <taxon>Teleostei</taxon>
        <taxon>Neoteleostei</taxon>
        <taxon>Acanthomorphata</taxon>
        <taxon>Gobiaria</taxon>
        <taxon>Gobiiformes</taxon>
        <taxon>Gobioidei</taxon>
        <taxon>Gobiidae</taxon>
        <taxon>Oxudercinae</taxon>
        <taxon>Periophthalmus</taxon>
    </lineage>
</organism>
<keyword evidence="4" id="KW-0732">Signal</keyword>
<evidence type="ECO:0000256" key="2">
    <source>
        <dbReference type="ARBA" id="ARBA00008326"/>
    </source>
</evidence>
<feature type="region of interest" description="Disordered" evidence="7">
    <location>
        <begin position="138"/>
        <end position="195"/>
    </location>
</feature>
<dbReference type="InterPro" id="IPR010510">
    <property type="entry name" value="FGF1-bd"/>
</dbReference>
<evidence type="ECO:0000256" key="6">
    <source>
        <dbReference type="ARBA" id="ARBA00023183"/>
    </source>
</evidence>
<dbReference type="GO" id="GO:0005576">
    <property type="term" value="C:extracellular region"/>
    <property type="evidence" value="ECO:0007669"/>
    <property type="project" value="UniProtKB-SubCell"/>
</dbReference>
<keyword evidence="5" id="KW-1015">Disulfide bond</keyword>
<dbReference type="GO" id="GO:0019838">
    <property type="term" value="F:growth factor binding"/>
    <property type="evidence" value="ECO:0007669"/>
    <property type="project" value="UniProtKB-KW"/>
</dbReference>
<evidence type="ECO:0000313" key="9">
    <source>
        <dbReference type="Proteomes" id="UP000261520"/>
    </source>
</evidence>
<dbReference type="Pfam" id="PF06473">
    <property type="entry name" value="FGF-BP1"/>
    <property type="match status" value="1"/>
</dbReference>
<keyword evidence="9" id="KW-1185">Reference proteome</keyword>
<dbReference type="PANTHER" id="PTHR15258:SF1">
    <property type="entry name" value="FIBROBLAST GROWTH FACTOR-BINDING PROTEIN 2"/>
    <property type="match status" value="1"/>
</dbReference>
<sequence length="222" mass="25882">MSYQRTFEVCTTETVSTVHYVKVCGSGAIYVTHNTYRRQNIWNDPITFNTKTKDKCTMVITGQGEYTKLKLSCQGPKRSYWCEYVGKPYLCGSFNKNPRHYFVQMMWGLRKLNNACQAPRVIKPHMCRKATDESQMVFSSASFPRQPERQKEASQARVQQRPVPTRPAWRRYPESGPIREMQRSGHKEPAPTSESHKKRMARLYCWKSMQGVCAYVIGLFRE</sequence>
<comment type="similarity">
    <text evidence="2">Belongs to the fibroblast growth factor-binding protein family.</text>
</comment>
<keyword evidence="6" id="KW-0340">Growth factor binding</keyword>
<dbReference type="Proteomes" id="UP000261520">
    <property type="component" value="Unplaced"/>
</dbReference>
<reference evidence="8" key="2">
    <citation type="submission" date="2025-09" db="UniProtKB">
        <authorList>
            <consortium name="Ensembl"/>
        </authorList>
    </citation>
    <scope>IDENTIFICATION</scope>
</reference>